<comment type="caution">
    <text evidence="1">The sequence shown here is derived from an EMBL/GenBank/DDBJ whole genome shotgun (WGS) entry which is preliminary data.</text>
</comment>
<protein>
    <submittedName>
        <fullName evidence="1">Uncharacterized protein</fullName>
    </submittedName>
</protein>
<organism evidence="1 2">
    <name type="scientific">Pinctada imbricata</name>
    <name type="common">Atlantic pearl-oyster</name>
    <name type="synonym">Pinctada martensii</name>
    <dbReference type="NCBI Taxonomy" id="66713"/>
    <lineage>
        <taxon>Eukaryota</taxon>
        <taxon>Metazoa</taxon>
        <taxon>Spiralia</taxon>
        <taxon>Lophotrochozoa</taxon>
        <taxon>Mollusca</taxon>
        <taxon>Bivalvia</taxon>
        <taxon>Autobranchia</taxon>
        <taxon>Pteriomorphia</taxon>
        <taxon>Pterioida</taxon>
        <taxon>Pterioidea</taxon>
        <taxon>Pteriidae</taxon>
        <taxon>Pinctada</taxon>
    </lineage>
</organism>
<gene>
    <name evidence="1" type="ORF">FSP39_002390</name>
</gene>
<evidence type="ECO:0000313" key="2">
    <source>
        <dbReference type="Proteomes" id="UP001186944"/>
    </source>
</evidence>
<dbReference type="Proteomes" id="UP001186944">
    <property type="component" value="Unassembled WGS sequence"/>
</dbReference>
<dbReference type="AlphaFoldDB" id="A0AA88XKS5"/>
<accession>A0AA88XKS5</accession>
<keyword evidence="2" id="KW-1185">Reference proteome</keyword>
<proteinExistence type="predicted"/>
<sequence length="157" mass="17897">MRLVELLDNKPRLASCYFYSNIARESAELSTLEVKRKALSKTPEKKTLVQSLKSEVLAQIGAELLAELPYSVFSNRSVGILCMRTEIVFMMLDMSQTESQAIKVGSDIVNRKGKVMYTRSYDILKADDRQEVMGFLLWLAFVQKGNIKEFYGMKHSV</sequence>
<dbReference type="EMBL" id="VSWD01000011">
    <property type="protein sequence ID" value="KAK3087151.1"/>
    <property type="molecule type" value="Genomic_DNA"/>
</dbReference>
<reference evidence="1" key="1">
    <citation type="submission" date="2019-08" db="EMBL/GenBank/DDBJ databases">
        <title>The improved chromosome-level genome for the pearl oyster Pinctada fucata martensii using PacBio sequencing and Hi-C.</title>
        <authorList>
            <person name="Zheng Z."/>
        </authorList>
    </citation>
    <scope>NUCLEOTIDE SEQUENCE</scope>
    <source>
        <strain evidence="1">ZZ-2019</strain>
        <tissue evidence="1">Adductor muscle</tissue>
    </source>
</reference>
<name>A0AA88XKS5_PINIB</name>
<evidence type="ECO:0000313" key="1">
    <source>
        <dbReference type="EMBL" id="KAK3087151.1"/>
    </source>
</evidence>